<evidence type="ECO:0000313" key="4">
    <source>
        <dbReference type="Proteomes" id="UP000234331"/>
    </source>
</evidence>
<proteinExistence type="predicted"/>
<feature type="region of interest" description="Disordered" evidence="1">
    <location>
        <begin position="1"/>
        <end position="25"/>
    </location>
</feature>
<dbReference type="AlphaFoldDB" id="A0A2I2L1X8"/>
<evidence type="ECO:0000256" key="2">
    <source>
        <dbReference type="SAM" id="Phobius"/>
    </source>
</evidence>
<feature type="compositionally biased region" description="Acidic residues" evidence="1">
    <location>
        <begin position="1"/>
        <end position="10"/>
    </location>
</feature>
<dbReference type="RefSeq" id="WP_243408139.1">
    <property type="nucleotide sequence ID" value="NZ_FZMO01000554.1"/>
</dbReference>
<feature type="transmembrane region" description="Helical" evidence="2">
    <location>
        <begin position="130"/>
        <end position="151"/>
    </location>
</feature>
<evidence type="ECO:0000256" key="1">
    <source>
        <dbReference type="SAM" id="MobiDB-lite"/>
    </source>
</evidence>
<keyword evidence="2" id="KW-0472">Membrane</keyword>
<dbReference type="InterPro" id="IPR012861">
    <property type="entry name" value="DUF1634"/>
</dbReference>
<feature type="transmembrane region" description="Helical" evidence="2">
    <location>
        <begin position="97"/>
        <end position="124"/>
    </location>
</feature>
<dbReference type="EMBL" id="FZMO01000554">
    <property type="protein sequence ID" value="SNQ51924.1"/>
    <property type="molecule type" value="Genomic_DNA"/>
</dbReference>
<dbReference type="Proteomes" id="UP000234331">
    <property type="component" value="Unassembled WGS sequence"/>
</dbReference>
<keyword evidence="2" id="KW-1133">Transmembrane helix</keyword>
<gene>
    <name evidence="3" type="ORF">FRACA_860021</name>
</gene>
<name>A0A2I2L1X8_9ACTN</name>
<evidence type="ECO:0000313" key="3">
    <source>
        <dbReference type="EMBL" id="SNQ51924.1"/>
    </source>
</evidence>
<dbReference type="Pfam" id="PF07843">
    <property type="entry name" value="DUF1634"/>
    <property type="match status" value="1"/>
</dbReference>
<protein>
    <recommendedName>
        <fullName evidence="5">DUF1634 domain-containing protein</fullName>
    </recommendedName>
</protein>
<keyword evidence="4" id="KW-1185">Reference proteome</keyword>
<keyword evidence="2" id="KW-0812">Transmembrane</keyword>
<feature type="transmembrane region" description="Helical" evidence="2">
    <location>
        <begin position="38"/>
        <end position="60"/>
    </location>
</feature>
<reference evidence="3 4" key="1">
    <citation type="submission" date="2017-06" db="EMBL/GenBank/DDBJ databases">
        <authorList>
            <person name="Kim H.J."/>
            <person name="Triplett B.A."/>
        </authorList>
    </citation>
    <scope>NUCLEOTIDE SEQUENCE [LARGE SCALE GENOMIC DNA]</scope>
    <source>
        <strain evidence="3">FRACA_ARgP5</strain>
    </source>
</reference>
<accession>A0A2I2L1X8</accession>
<sequence length="152" mass="14934">MTSAPTDDEAGVAMPAEEYPHPRSDHGREVLEVGARPVAVVLRIGGSLGAAIVLVGLVVALAQNGAAWVGGPSGDLLGGGAALTLSDLAGGLRHGQAAAVILLGMVVLAATPALGVATAGLWWLRARRPWLAAVSAVVLTLLVVAGSLGAAG</sequence>
<organism evidence="3 4">
    <name type="scientific">Frankia canadensis</name>
    <dbReference type="NCBI Taxonomy" id="1836972"/>
    <lineage>
        <taxon>Bacteria</taxon>
        <taxon>Bacillati</taxon>
        <taxon>Actinomycetota</taxon>
        <taxon>Actinomycetes</taxon>
        <taxon>Frankiales</taxon>
        <taxon>Frankiaceae</taxon>
        <taxon>Frankia</taxon>
    </lineage>
</organism>
<evidence type="ECO:0008006" key="5">
    <source>
        <dbReference type="Google" id="ProtNLM"/>
    </source>
</evidence>